<keyword evidence="1 2" id="KW-0597">Phosphoprotein</keyword>
<reference evidence="4" key="1">
    <citation type="submission" date="2021-01" db="EMBL/GenBank/DDBJ databases">
        <title>Microvirga sp.</title>
        <authorList>
            <person name="Kim M.K."/>
        </authorList>
    </citation>
    <scope>NUCLEOTIDE SEQUENCE</scope>
    <source>
        <strain evidence="4">5420S-16</strain>
    </source>
</reference>
<dbReference type="Pfam" id="PF00072">
    <property type="entry name" value="Response_reg"/>
    <property type="match status" value="1"/>
</dbReference>
<evidence type="ECO:0000256" key="2">
    <source>
        <dbReference type="PROSITE-ProRule" id="PRU00169"/>
    </source>
</evidence>
<dbReference type="EMBL" id="JAEQMY010000080">
    <property type="protein sequence ID" value="MBL0407392.1"/>
    <property type="molecule type" value="Genomic_DNA"/>
</dbReference>
<dbReference type="Proteomes" id="UP000605848">
    <property type="component" value="Unassembled WGS sequence"/>
</dbReference>
<dbReference type="GO" id="GO:0000160">
    <property type="term" value="P:phosphorelay signal transduction system"/>
    <property type="evidence" value="ECO:0007669"/>
    <property type="project" value="InterPro"/>
</dbReference>
<organism evidence="4 5">
    <name type="scientific">Microvirga aerilata</name>
    <dbReference type="NCBI Taxonomy" id="670292"/>
    <lineage>
        <taxon>Bacteria</taxon>
        <taxon>Pseudomonadati</taxon>
        <taxon>Pseudomonadota</taxon>
        <taxon>Alphaproteobacteria</taxon>
        <taxon>Hyphomicrobiales</taxon>
        <taxon>Methylobacteriaceae</taxon>
        <taxon>Microvirga</taxon>
    </lineage>
</organism>
<feature type="domain" description="Response regulatory" evidence="3">
    <location>
        <begin position="8"/>
        <end position="118"/>
    </location>
</feature>
<dbReference type="InterPro" id="IPR011006">
    <property type="entry name" value="CheY-like_superfamily"/>
</dbReference>
<keyword evidence="5" id="KW-1185">Reference proteome</keyword>
<dbReference type="PANTHER" id="PTHR44591:SF24">
    <property type="entry name" value="PROTEIN-GLUTAMATE METHYLESTERASE_PROTEIN-GLUTAMINE GLUTAMINASE 1"/>
    <property type="match status" value="1"/>
</dbReference>
<dbReference type="InterPro" id="IPR050595">
    <property type="entry name" value="Bact_response_regulator"/>
</dbReference>
<evidence type="ECO:0000256" key="1">
    <source>
        <dbReference type="ARBA" id="ARBA00022553"/>
    </source>
</evidence>
<dbReference type="Gene3D" id="3.40.50.2300">
    <property type="match status" value="1"/>
</dbReference>
<dbReference type="AlphaFoldDB" id="A0A936ZC56"/>
<dbReference type="PANTHER" id="PTHR44591">
    <property type="entry name" value="STRESS RESPONSE REGULATOR PROTEIN 1"/>
    <property type="match status" value="1"/>
</dbReference>
<accession>A0A936ZC56</accession>
<comment type="caution">
    <text evidence="4">The sequence shown here is derived from an EMBL/GenBank/DDBJ whole genome shotgun (WGS) entry which is preliminary data.</text>
</comment>
<dbReference type="SUPFAM" id="SSF52172">
    <property type="entry name" value="CheY-like"/>
    <property type="match status" value="1"/>
</dbReference>
<evidence type="ECO:0000259" key="3">
    <source>
        <dbReference type="PROSITE" id="PS50110"/>
    </source>
</evidence>
<proteinExistence type="predicted"/>
<dbReference type="SMART" id="SM00448">
    <property type="entry name" value="REC"/>
    <property type="match status" value="1"/>
</dbReference>
<gene>
    <name evidence="4" type="ORF">JKG68_26085</name>
</gene>
<dbReference type="RefSeq" id="WP_202064609.1">
    <property type="nucleotide sequence ID" value="NZ_JAEQMY010000080.1"/>
</dbReference>
<dbReference type="InterPro" id="IPR001789">
    <property type="entry name" value="Sig_transdc_resp-reg_receiver"/>
</dbReference>
<evidence type="ECO:0000313" key="5">
    <source>
        <dbReference type="Proteomes" id="UP000605848"/>
    </source>
</evidence>
<evidence type="ECO:0000313" key="4">
    <source>
        <dbReference type="EMBL" id="MBL0407392.1"/>
    </source>
</evidence>
<dbReference type="PROSITE" id="PS50110">
    <property type="entry name" value="RESPONSE_REGULATORY"/>
    <property type="match status" value="1"/>
</dbReference>
<name>A0A936ZC56_9HYPH</name>
<protein>
    <submittedName>
        <fullName evidence="4">Response regulator</fullName>
    </submittedName>
</protein>
<feature type="modified residue" description="4-aspartylphosphate" evidence="2">
    <location>
        <position position="58"/>
    </location>
</feature>
<sequence>MGEVQRCRVLIVEDEAAISMLIEDMLLDLGVEIVGPASRLEAALMLACDADIEAAILDINVAGVHSYPVADVLRDRGVPVIFATGYGSSVLPKRFKHTQTLHKPFDQHQFAQALQTALAESPCEIEVA</sequence>